<proteinExistence type="predicted"/>
<evidence type="ECO:0000313" key="3">
    <source>
        <dbReference type="Proteomes" id="UP000054270"/>
    </source>
</evidence>
<dbReference type="STRING" id="945553.A0A0D2NVM6"/>
<evidence type="ECO:0000259" key="1">
    <source>
        <dbReference type="Pfam" id="PF12781"/>
    </source>
</evidence>
<dbReference type="Proteomes" id="UP000054270">
    <property type="component" value="Unassembled WGS sequence"/>
</dbReference>
<dbReference type="AlphaFoldDB" id="A0A0D2NVM6"/>
<dbReference type="InterPro" id="IPR035706">
    <property type="entry name" value="AAA_9"/>
</dbReference>
<keyword evidence="3" id="KW-1185">Reference proteome</keyword>
<dbReference type="InterPro" id="IPR027417">
    <property type="entry name" value="P-loop_NTPase"/>
</dbReference>
<sequence length="57" mass="6676">MLKRFSRYPLIIDPTGQATTFFLNEYKERKIAVTSFLDESFLKHLDPTLNAVLNEEI</sequence>
<accession>A0A0D2NVM6</accession>
<organism evidence="2 3">
    <name type="scientific">Hypholoma sublateritium (strain FD-334 SS-4)</name>
    <dbReference type="NCBI Taxonomy" id="945553"/>
    <lineage>
        <taxon>Eukaryota</taxon>
        <taxon>Fungi</taxon>
        <taxon>Dikarya</taxon>
        <taxon>Basidiomycota</taxon>
        <taxon>Agaricomycotina</taxon>
        <taxon>Agaricomycetes</taxon>
        <taxon>Agaricomycetidae</taxon>
        <taxon>Agaricales</taxon>
        <taxon>Agaricineae</taxon>
        <taxon>Strophariaceae</taxon>
        <taxon>Hypholoma</taxon>
    </lineage>
</organism>
<name>A0A0D2NVM6_HYPSF</name>
<protein>
    <recommendedName>
        <fullName evidence="1">Dynein heavy chain ATP-binding dynein motor region domain-containing protein</fullName>
    </recommendedName>
</protein>
<evidence type="ECO:0000313" key="2">
    <source>
        <dbReference type="EMBL" id="KJA12605.1"/>
    </source>
</evidence>
<dbReference type="OrthoDB" id="2995583at2759"/>
<feature type="domain" description="Dynein heavy chain ATP-binding dynein motor region" evidence="1">
    <location>
        <begin position="2"/>
        <end position="49"/>
    </location>
</feature>
<dbReference type="Gene3D" id="3.40.50.300">
    <property type="entry name" value="P-loop containing nucleotide triphosphate hydrolases"/>
    <property type="match status" value="1"/>
</dbReference>
<reference evidence="3" key="1">
    <citation type="submission" date="2014-04" db="EMBL/GenBank/DDBJ databases">
        <title>Evolutionary Origins and Diversification of the Mycorrhizal Mutualists.</title>
        <authorList>
            <consortium name="DOE Joint Genome Institute"/>
            <consortium name="Mycorrhizal Genomics Consortium"/>
            <person name="Kohler A."/>
            <person name="Kuo A."/>
            <person name="Nagy L.G."/>
            <person name="Floudas D."/>
            <person name="Copeland A."/>
            <person name="Barry K.W."/>
            <person name="Cichocki N."/>
            <person name="Veneault-Fourrey C."/>
            <person name="LaButti K."/>
            <person name="Lindquist E.A."/>
            <person name="Lipzen A."/>
            <person name="Lundell T."/>
            <person name="Morin E."/>
            <person name="Murat C."/>
            <person name="Riley R."/>
            <person name="Ohm R."/>
            <person name="Sun H."/>
            <person name="Tunlid A."/>
            <person name="Henrissat B."/>
            <person name="Grigoriev I.V."/>
            <person name="Hibbett D.S."/>
            <person name="Martin F."/>
        </authorList>
    </citation>
    <scope>NUCLEOTIDE SEQUENCE [LARGE SCALE GENOMIC DNA]</scope>
    <source>
        <strain evidence="3">FD-334 SS-4</strain>
    </source>
</reference>
<dbReference type="EMBL" id="KN818084">
    <property type="protein sequence ID" value="KJA12605.1"/>
    <property type="molecule type" value="Genomic_DNA"/>
</dbReference>
<dbReference type="Pfam" id="PF12781">
    <property type="entry name" value="AAA_9"/>
    <property type="match status" value="1"/>
</dbReference>
<gene>
    <name evidence="2" type="ORF">HYPSUDRAFT_210328</name>
</gene>